<feature type="modified residue" description="4-aspartylphosphate" evidence="1">
    <location>
        <position position="56"/>
    </location>
</feature>
<dbReference type="PROSITE" id="PS51833">
    <property type="entry name" value="HDOD"/>
    <property type="match status" value="1"/>
</dbReference>
<dbReference type="Pfam" id="PF00072">
    <property type="entry name" value="Response_reg"/>
    <property type="match status" value="1"/>
</dbReference>
<dbReference type="Gene3D" id="3.40.50.2300">
    <property type="match status" value="1"/>
</dbReference>
<dbReference type="InterPro" id="IPR001789">
    <property type="entry name" value="Sig_transdc_resp-reg_receiver"/>
</dbReference>
<reference evidence="4 5" key="1">
    <citation type="submission" date="2019-03" db="EMBL/GenBank/DDBJ databases">
        <title>Genomic Encyclopedia of Type Strains, Phase IV (KMG-IV): sequencing the most valuable type-strain genomes for metagenomic binning, comparative biology and taxonomic classification.</title>
        <authorList>
            <person name="Goeker M."/>
        </authorList>
    </citation>
    <scope>NUCLEOTIDE SEQUENCE [LARGE SCALE GENOMIC DNA]</scope>
    <source>
        <strain evidence="4 5">DSM 24984</strain>
    </source>
</reference>
<dbReference type="OrthoDB" id="9788446at2"/>
<accession>A0A4R1K9U6</accession>
<dbReference type="RefSeq" id="WP_132874098.1">
    <property type="nucleotide sequence ID" value="NZ_SMGG01000005.1"/>
</dbReference>
<feature type="domain" description="HDOD" evidence="3">
    <location>
        <begin position="143"/>
        <end position="339"/>
    </location>
</feature>
<gene>
    <name evidence="4" type="ORF">C8D98_2118</name>
</gene>
<keyword evidence="1" id="KW-0597">Phosphoprotein</keyword>
<dbReference type="PANTHER" id="PTHR33525">
    <property type="match status" value="1"/>
</dbReference>
<dbReference type="PROSITE" id="PS50110">
    <property type="entry name" value="RESPONSE_REGULATORY"/>
    <property type="match status" value="1"/>
</dbReference>
<evidence type="ECO:0000259" key="2">
    <source>
        <dbReference type="PROSITE" id="PS50110"/>
    </source>
</evidence>
<feature type="domain" description="Response regulatory" evidence="2">
    <location>
        <begin position="7"/>
        <end position="122"/>
    </location>
</feature>
<comment type="caution">
    <text evidence="4">The sequence shown here is derived from an EMBL/GenBank/DDBJ whole genome shotgun (WGS) entry which is preliminary data.</text>
</comment>
<dbReference type="InterPro" id="IPR011006">
    <property type="entry name" value="CheY-like_superfamily"/>
</dbReference>
<evidence type="ECO:0000256" key="1">
    <source>
        <dbReference type="PROSITE-ProRule" id="PRU00169"/>
    </source>
</evidence>
<dbReference type="GO" id="GO:0000160">
    <property type="term" value="P:phosphorelay signal transduction system"/>
    <property type="evidence" value="ECO:0007669"/>
    <property type="project" value="InterPro"/>
</dbReference>
<dbReference type="EMBL" id="SMGG01000005">
    <property type="protein sequence ID" value="TCK59949.1"/>
    <property type="molecule type" value="Genomic_DNA"/>
</dbReference>
<dbReference type="SUPFAM" id="SSF109604">
    <property type="entry name" value="HD-domain/PDEase-like"/>
    <property type="match status" value="1"/>
</dbReference>
<sequence>MNSTQGKILIVDDELNITNSLRRMFVCEGLDVLIANSAEEALDILSKNEAELILSDYKMPDVNGIQLLTTVKSQYPNVFRAILSGYVETDTITYAISKGIAMAYFKKPWTDYNLAEKIIHIIRTVRQVKNRDLVRIFSRMDKLPGIPEIYLRLERAIQAGKSIEKIASIVKQDASMTAKIMQIGNSVFYSGKKYLPLEQAILMIGLNTIKEIVLMYKLSEGMVPSKVNEDDLRAIFRHALILNKAVELCLHDSGKKYNRSVSDTIGILSCIGMIILLSSKPDAFREIYETALRNGITFHEAENLMGIKEDLSLNITCHLLDLYNMPFDILEIIHYRNNLDSVSPENRFIACVLNAVSSVAARVRAGMESEPMPAVEGLSIQTIEKAERLITEAYYAYDNRF</sequence>
<dbReference type="SUPFAM" id="SSF52172">
    <property type="entry name" value="CheY-like"/>
    <property type="match status" value="1"/>
</dbReference>
<dbReference type="Pfam" id="PF08668">
    <property type="entry name" value="HDOD"/>
    <property type="match status" value="1"/>
</dbReference>
<dbReference type="Gene3D" id="1.10.3210.10">
    <property type="entry name" value="Hypothetical protein af1432"/>
    <property type="match status" value="1"/>
</dbReference>
<dbReference type="InterPro" id="IPR013976">
    <property type="entry name" value="HDOD"/>
</dbReference>
<dbReference type="PANTHER" id="PTHR33525:SF4">
    <property type="entry name" value="CYCLIC DI-GMP PHOSPHODIESTERASE CDGJ"/>
    <property type="match status" value="1"/>
</dbReference>
<keyword evidence="5" id="KW-1185">Reference proteome</keyword>
<dbReference type="SMART" id="SM00448">
    <property type="entry name" value="REC"/>
    <property type="match status" value="1"/>
</dbReference>
<evidence type="ECO:0000313" key="4">
    <source>
        <dbReference type="EMBL" id="TCK59949.1"/>
    </source>
</evidence>
<name>A0A4R1K9U6_9BACT</name>
<proteinExistence type="predicted"/>
<evidence type="ECO:0000313" key="5">
    <source>
        <dbReference type="Proteomes" id="UP000294614"/>
    </source>
</evidence>
<dbReference type="AlphaFoldDB" id="A0A4R1K9U6"/>
<dbReference type="InterPro" id="IPR052340">
    <property type="entry name" value="RNase_Y/CdgJ"/>
</dbReference>
<organism evidence="4 5">
    <name type="scientific">Seleniivibrio woodruffii</name>
    <dbReference type="NCBI Taxonomy" id="1078050"/>
    <lineage>
        <taxon>Bacteria</taxon>
        <taxon>Pseudomonadati</taxon>
        <taxon>Deferribacterota</taxon>
        <taxon>Deferribacteres</taxon>
        <taxon>Deferribacterales</taxon>
        <taxon>Geovibrionaceae</taxon>
        <taxon>Seleniivibrio</taxon>
    </lineage>
</organism>
<evidence type="ECO:0000259" key="3">
    <source>
        <dbReference type="PROSITE" id="PS51833"/>
    </source>
</evidence>
<protein>
    <submittedName>
        <fullName evidence="4">Response regulator receiver domain-containing protein</fullName>
    </submittedName>
</protein>
<dbReference type="Proteomes" id="UP000294614">
    <property type="component" value="Unassembled WGS sequence"/>
</dbReference>